<keyword evidence="4" id="KW-1185">Reference proteome</keyword>
<proteinExistence type="predicted"/>
<sequence length="921" mass="100507">MSSHSSTHSSTLSSALSSTQSSTRSSSRSLRRSSRYPLIIRSRCPSISFLTYSSSFSLLFCIILLSFVSYTTGEHSQLLCDGEKATSCSSGFCYDSIDMTVQHSGHSGCATNECSSVGCSIKDGKILICCCTARNCNGNLAALYQGYKQLYSKEKTNKFPREWLEKLGKQWTRSRRNLKVTVLKADTSGNITELENIQPKQTQDEGTNKTDSLRNRISGMIFKVESTQPKPSRPTIDLPEVETQSNVTAETIKSEDKKSDFDEREEIKITSVSDESTTLPGNEADGVTVVTSKGTEEPPTSHYDTVTVSVLSDVNQTTQVTSDSPSTGMMMLSTPEISKGHDEEGTEKVENPLVTEESLGLNTEMFVSTSQLDGAITERPQLAGGNATKLEVLRNVSVSMSKEKASHEIEVHPTFDRSQPEVSTPPLDVEHTTEVTNEMLHSTEAKVIHEGDIETEVRPSEEEPHKSTETSDLIILQKTAEEKHGKELEQESKVGEDRASTAAAVTTTFVNTLVHIDGVETSEETVTGETTTKESHTLLVPVTDKTSQTQQALEDTKPTEEQRSSQLDELSTTDIPKTSDGSLTEETTSSTLLYVGNTTEKGQSSDGGGIELTATTTTAAVIDYEAKRPSEGASVGPEKTQNETVDHIKELHHATTEQSYETSEASVRSGSDGPKYSTNGTQSLLQTPIISERPSTESSTHNATTATVVVPGTQFVAPTHATTHSDIGSSTQPETTSEIADHSAKVTTTQTIVKDEGHPIVSDSAEEQKHHDKYEEQHKTDEENTIGSTTVRVTSPTDIDASHRFPTIEERQRGKTVTAPISSTRTTSKKSETSKKFEHTNIVKNEGPLDSSKRTETTYQSNLPWWIVIFLGALTAFIICAIVYKIMQHRRKSEHAVLPSSKQETVPLKTAGEHSEPAQKV</sequence>
<keyword evidence="2" id="KW-1133">Transmembrane helix</keyword>
<feature type="region of interest" description="Disordered" evidence="1">
    <location>
        <begin position="522"/>
        <end position="611"/>
    </location>
</feature>
<protein>
    <submittedName>
        <fullName evidence="3">Uncharacterized protein</fullName>
    </submittedName>
</protein>
<feature type="compositionally biased region" description="Low complexity" evidence="1">
    <location>
        <begin position="582"/>
        <end position="593"/>
    </location>
</feature>
<feature type="compositionally biased region" description="Polar residues" evidence="1">
    <location>
        <begin position="544"/>
        <end position="553"/>
    </location>
</feature>
<evidence type="ECO:0000313" key="3">
    <source>
        <dbReference type="EMBL" id="MFH4973518.1"/>
    </source>
</evidence>
<feature type="compositionally biased region" description="Polar residues" evidence="1">
    <location>
        <begin position="720"/>
        <end position="738"/>
    </location>
</feature>
<feature type="region of interest" description="Disordered" evidence="1">
    <location>
        <begin position="720"/>
        <end position="837"/>
    </location>
</feature>
<evidence type="ECO:0000256" key="2">
    <source>
        <dbReference type="SAM" id="Phobius"/>
    </source>
</evidence>
<feature type="compositionally biased region" description="Low complexity" evidence="1">
    <location>
        <begin position="1"/>
        <end position="28"/>
    </location>
</feature>
<dbReference type="AlphaFoldDB" id="A0ABD6E1R9"/>
<feature type="region of interest" description="Disordered" evidence="1">
    <location>
        <begin position="1"/>
        <end position="29"/>
    </location>
</feature>
<feature type="transmembrane region" description="Helical" evidence="2">
    <location>
        <begin position="49"/>
        <end position="70"/>
    </location>
</feature>
<feature type="compositionally biased region" description="Polar residues" evidence="1">
    <location>
        <begin position="656"/>
        <end position="669"/>
    </location>
</feature>
<feature type="compositionally biased region" description="Basic and acidic residues" evidence="1">
    <location>
        <begin position="766"/>
        <end position="782"/>
    </location>
</feature>
<feature type="region of interest" description="Disordered" evidence="1">
    <location>
        <begin position="407"/>
        <end position="427"/>
    </location>
</feature>
<feature type="transmembrane region" description="Helical" evidence="2">
    <location>
        <begin position="863"/>
        <end position="884"/>
    </location>
</feature>
<feature type="compositionally biased region" description="Basic and acidic residues" evidence="1">
    <location>
        <begin position="800"/>
        <end position="813"/>
    </location>
</feature>
<feature type="compositionally biased region" description="Basic and acidic residues" evidence="1">
    <location>
        <begin position="252"/>
        <end position="265"/>
    </location>
</feature>
<comment type="caution">
    <text evidence="3">The sequence shown here is derived from an EMBL/GenBank/DDBJ whole genome shotgun (WGS) entry which is preliminary data.</text>
</comment>
<feature type="compositionally biased region" description="Basic and acidic residues" evidence="1">
    <location>
        <begin position="407"/>
        <end position="419"/>
    </location>
</feature>
<feature type="compositionally biased region" description="Basic and acidic residues" evidence="1">
    <location>
        <begin position="554"/>
        <end position="563"/>
    </location>
</feature>
<accession>A0ABD6E1R9</accession>
<name>A0ABD6E1R9_9BILA</name>
<feature type="region of interest" description="Disordered" evidence="1">
    <location>
        <begin position="894"/>
        <end position="921"/>
    </location>
</feature>
<feature type="compositionally biased region" description="Polar residues" evidence="1">
    <location>
        <begin position="785"/>
        <end position="797"/>
    </location>
</feature>
<feature type="compositionally biased region" description="Basic and acidic residues" evidence="1">
    <location>
        <begin position="911"/>
        <end position="921"/>
    </location>
</feature>
<feature type="region of interest" description="Disordered" evidence="1">
    <location>
        <begin position="243"/>
        <end position="265"/>
    </location>
</feature>
<feature type="compositionally biased region" description="Polar residues" evidence="1">
    <location>
        <begin position="564"/>
        <end position="581"/>
    </location>
</feature>
<dbReference type="EMBL" id="JBGFUD010000056">
    <property type="protein sequence ID" value="MFH4973518.1"/>
    <property type="molecule type" value="Genomic_DNA"/>
</dbReference>
<feature type="compositionally biased region" description="Polar residues" evidence="1">
    <location>
        <begin position="676"/>
        <end position="689"/>
    </location>
</feature>
<reference evidence="3 4" key="1">
    <citation type="submission" date="2024-08" db="EMBL/GenBank/DDBJ databases">
        <title>Gnathostoma spinigerum genome.</title>
        <authorList>
            <person name="Gonzalez-Bertolin B."/>
            <person name="Monzon S."/>
            <person name="Zaballos A."/>
            <person name="Jimenez P."/>
            <person name="Dekumyoy P."/>
            <person name="Varona S."/>
            <person name="Cuesta I."/>
            <person name="Sumanam S."/>
            <person name="Adisakwattana P."/>
            <person name="Gasser R.B."/>
            <person name="Hernandez-Gonzalez A."/>
            <person name="Young N.D."/>
            <person name="Perteguer M.J."/>
        </authorList>
    </citation>
    <scope>NUCLEOTIDE SEQUENCE [LARGE SCALE GENOMIC DNA]</scope>
    <source>
        <strain evidence="3">AL3</strain>
        <tissue evidence="3">Liver</tissue>
    </source>
</reference>
<gene>
    <name evidence="3" type="ORF">AB6A40_000227</name>
</gene>
<organism evidence="3 4">
    <name type="scientific">Gnathostoma spinigerum</name>
    <dbReference type="NCBI Taxonomy" id="75299"/>
    <lineage>
        <taxon>Eukaryota</taxon>
        <taxon>Metazoa</taxon>
        <taxon>Ecdysozoa</taxon>
        <taxon>Nematoda</taxon>
        <taxon>Chromadorea</taxon>
        <taxon>Rhabditida</taxon>
        <taxon>Spirurina</taxon>
        <taxon>Gnathostomatomorpha</taxon>
        <taxon>Gnathostomatoidea</taxon>
        <taxon>Gnathostomatidae</taxon>
        <taxon>Gnathostoma</taxon>
    </lineage>
</organism>
<feature type="region of interest" description="Disordered" evidence="1">
    <location>
        <begin position="653"/>
        <end position="703"/>
    </location>
</feature>
<keyword evidence="2" id="KW-0472">Membrane</keyword>
<evidence type="ECO:0000313" key="4">
    <source>
        <dbReference type="Proteomes" id="UP001608902"/>
    </source>
</evidence>
<evidence type="ECO:0000256" key="1">
    <source>
        <dbReference type="SAM" id="MobiDB-lite"/>
    </source>
</evidence>
<keyword evidence="2" id="KW-0812">Transmembrane</keyword>
<dbReference type="Proteomes" id="UP001608902">
    <property type="component" value="Unassembled WGS sequence"/>
</dbReference>